<protein>
    <submittedName>
        <fullName evidence="1">Uncharacterized protein</fullName>
    </submittedName>
</protein>
<organism evidence="1">
    <name type="scientific">marine metagenome</name>
    <dbReference type="NCBI Taxonomy" id="408172"/>
    <lineage>
        <taxon>unclassified sequences</taxon>
        <taxon>metagenomes</taxon>
        <taxon>ecological metagenomes</taxon>
    </lineage>
</organism>
<proteinExistence type="predicted"/>
<dbReference type="AlphaFoldDB" id="A0A381R3G9"/>
<dbReference type="EMBL" id="UINC01001633">
    <property type="protein sequence ID" value="SUZ85369.1"/>
    <property type="molecule type" value="Genomic_DNA"/>
</dbReference>
<evidence type="ECO:0000313" key="1">
    <source>
        <dbReference type="EMBL" id="SUZ85369.1"/>
    </source>
</evidence>
<feature type="non-terminal residue" evidence="1">
    <location>
        <position position="36"/>
    </location>
</feature>
<gene>
    <name evidence="1" type="ORF">METZ01_LOCUS38223</name>
</gene>
<reference evidence="1" key="1">
    <citation type="submission" date="2018-05" db="EMBL/GenBank/DDBJ databases">
        <authorList>
            <person name="Lanie J.A."/>
            <person name="Ng W.-L."/>
            <person name="Kazmierczak K.M."/>
            <person name="Andrzejewski T.M."/>
            <person name="Davidsen T.M."/>
            <person name="Wayne K.J."/>
            <person name="Tettelin H."/>
            <person name="Glass J.I."/>
            <person name="Rusch D."/>
            <person name="Podicherti R."/>
            <person name="Tsui H.-C.T."/>
            <person name="Winkler M.E."/>
        </authorList>
    </citation>
    <scope>NUCLEOTIDE SEQUENCE</scope>
</reference>
<sequence length="36" mass="4196">MGSAYGVNQYFFFPSRKTFLINEKGILVHIFDEVNL</sequence>
<name>A0A381R3G9_9ZZZZ</name>
<accession>A0A381R3G9</accession>